<reference evidence="1 2" key="1">
    <citation type="submission" date="2024-09" db="EMBL/GenBank/DDBJ databases">
        <authorList>
            <person name="Sun Q."/>
            <person name="Mori K."/>
        </authorList>
    </citation>
    <scope>NUCLEOTIDE SEQUENCE [LARGE SCALE GENOMIC DNA]</scope>
    <source>
        <strain evidence="1 2">NCAIM B.02340</strain>
    </source>
</reference>
<dbReference type="RefSeq" id="WP_188847366.1">
    <property type="nucleotide sequence ID" value="NZ_BMPJ01000012.1"/>
</dbReference>
<protein>
    <submittedName>
        <fullName evidence="1">Uncharacterized protein</fullName>
    </submittedName>
</protein>
<proteinExistence type="predicted"/>
<keyword evidence="2" id="KW-1185">Reference proteome</keyword>
<organism evidence="1 2">
    <name type="scientific">Thermus composti</name>
    <dbReference type="NCBI Taxonomy" id="532059"/>
    <lineage>
        <taxon>Bacteria</taxon>
        <taxon>Thermotogati</taxon>
        <taxon>Deinococcota</taxon>
        <taxon>Deinococci</taxon>
        <taxon>Thermales</taxon>
        <taxon>Thermaceae</taxon>
        <taxon>Thermus</taxon>
    </lineage>
</organism>
<name>A0ABV6Q0A2_9DEIN</name>
<gene>
    <name evidence="1" type="ORF">ACFFFP_04925</name>
</gene>
<sequence>MKGGCWDASAFAEETQAVLEDWLRGLLTDREALEAIFQAARENNFSPEVDEEEGLGA</sequence>
<accession>A0ABV6Q0A2</accession>
<dbReference type="Proteomes" id="UP001589830">
    <property type="component" value="Unassembled WGS sequence"/>
</dbReference>
<comment type="caution">
    <text evidence="1">The sequence shown here is derived from an EMBL/GenBank/DDBJ whole genome shotgun (WGS) entry which is preliminary data.</text>
</comment>
<evidence type="ECO:0000313" key="2">
    <source>
        <dbReference type="Proteomes" id="UP001589830"/>
    </source>
</evidence>
<dbReference type="EMBL" id="JBHLTW010000017">
    <property type="protein sequence ID" value="MFC0595507.1"/>
    <property type="molecule type" value="Genomic_DNA"/>
</dbReference>
<evidence type="ECO:0000313" key="1">
    <source>
        <dbReference type="EMBL" id="MFC0595507.1"/>
    </source>
</evidence>